<dbReference type="KEGG" id="cdet:87952024"/>
<dbReference type="RefSeq" id="XP_062787731.1">
    <property type="nucleotide sequence ID" value="XM_062931680.1"/>
</dbReference>
<dbReference type="InterPro" id="IPR022198">
    <property type="entry name" value="DUF3723"/>
</dbReference>
<sequence length="119" mass="13790">MRIPNVWVDISCNHPAVVDIATVQLLEGRAPKLIKSDRRTVKEAFDSGKAFTRVQDAQLRAKMRKSVLQFRGVIPSLKSFHESMKYTSIGVTVVLNLMYPESTQRRSWKRWQTDEKNDR</sequence>
<reference evidence="2" key="1">
    <citation type="journal article" date="2023" name="bioRxiv">
        <title>Complete genome of the Medicago anthracnose fungus, Colletotrichum destructivum, reveals a mini-chromosome-like region within a core chromosome.</title>
        <authorList>
            <person name="Lapalu N."/>
            <person name="Simon A."/>
            <person name="Lu A."/>
            <person name="Plaumann P.-L."/>
            <person name="Amselem J."/>
            <person name="Pigne S."/>
            <person name="Auger A."/>
            <person name="Koch C."/>
            <person name="Dallery J.-F."/>
            <person name="O'Connell R.J."/>
        </authorList>
    </citation>
    <scope>NUCLEOTIDE SEQUENCE [LARGE SCALE GENOMIC DNA]</scope>
    <source>
        <strain evidence="2">CBS 520.97</strain>
    </source>
</reference>
<dbReference type="EMBL" id="CP137316">
    <property type="protein sequence ID" value="WQF90510.1"/>
    <property type="molecule type" value="Genomic_DNA"/>
</dbReference>
<evidence type="ECO:0000313" key="2">
    <source>
        <dbReference type="Proteomes" id="UP001322277"/>
    </source>
</evidence>
<accession>A0AAX4J526</accession>
<protein>
    <submittedName>
        <fullName evidence="1">Uncharacterized protein</fullName>
    </submittedName>
</protein>
<dbReference type="Pfam" id="PF12520">
    <property type="entry name" value="DUF3723"/>
    <property type="match status" value="1"/>
</dbReference>
<name>A0AAX4J526_9PEZI</name>
<evidence type="ECO:0000313" key="1">
    <source>
        <dbReference type="EMBL" id="WQF90510.1"/>
    </source>
</evidence>
<organism evidence="1 2">
    <name type="scientific">Colletotrichum destructivum</name>
    <dbReference type="NCBI Taxonomy" id="34406"/>
    <lineage>
        <taxon>Eukaryota</taxon>
        <taxon>Fungi</taxon>
        <taxon>Dikarya</taxon>
        <taxon>Ascomycota</taxon>
        <taxon>Pezizomycotina</taxon>
        <taxon>Sordariomycetes</taxon>
        <taxon>Hypocreomycetidae</taxon>
        <taxon>Glomerellales</taxon>
        <taxon>Glomerellaceae</taxon>
        <taxon>Colletotrichum</taxon>
        <taxon>Colletotrichum destructivum species complex</taxon>
    </lineage>
</organism>
<keyword evidence="2" id="KW-1185">Reference proteome</keyword>
<dbReference type="GeneID" id="87952024"/>
<dbReference type="AlphaFoldDB" id="A0AAX4J526"/>
<gene>
    <name evidence="1" type="ORF">CDEST_15524</name>
</gene>
<dbReference type="Proteomes" id="UP001322277">
    <property type="component" value="Chromosome 12"/>
</dbReference>
<proteinExistence type="predicted"/>